<feature type="signal peptide" evidence="2">
    <location>
        <begin position="1"/>
        <end position="16"/>
    </location>
</feature>
<reference evidence="3" key="1">
    <citation type="journal article" date="2016" name="Insect Biochem. Mol. Biol.">
        <title>Multifaceted biological insights from a draft genome sequence of the tobacco hornworm moth, Manduca sexta.</title>
        <authorList>
            <person name="Kanost M.R."/>
            <person name="Arrese E.L."/>
            <person name="Cao X."/>
            <person name="Chen Y.R."/>
            <person name="Chellapilla S."/>
            <person name="Goldsmith M.R."/>
            <person name="Grosse-Wilde E."/>
            <person name="Heckel D.G."/>
            <person name="Herndon N."/>
            <person name="Jiang H."/>
            <person name="Papanicolaou A."/>
            <person name="Qu J."/>
            <person name="Soulages J.L."/>
            <person name="Vogel H."/>
            <person name="Walters J."/>
            <person name="Waterhouse R.M."/>
            <person name="Ahn S.J."/>
            <person name="Almeida F.C."/>
            <person name="An C."/>
            <person name="Aqrawi P."/>
            <person name="Bretschneider A."/>
            <person name="Bryant W.B."/>
            <person name="Bucks S."/>
            <person name="Chao H."/>
            <person name="Chevignon G."/>
            <person name="Christen J.M."/>
            <person name="Clarke D.F."/>
            <person name="Dittmer N.T."/>
            <person name="Ferguson L.C.F."/>
            <person name="Garavelou S."/>
            <person name="Gordon K.H.J."/>
            <person name="Gunaratna R.T."/>
            <person name="Han Y."/>
            <person name="Hauser F."/>
            <person name="He Y."/>
            <person name="Heidel-Fischer H."/>
            <person name="Hirsh A."/>
            <person name="Hu Y."/>
            <person name="Jiang H."/>
            <person name="Kalra D."/>
            <person name="Klinner C."/>
            <person name="Konig C."/>
            <person name="Kovar C."/>
            <person name="Kroll A.R."/>
            <person name="Kuwar S.S."/>
            <person name="Lee S.L."/>
            <person name="Lehman R."/>
            <person name="Li K."/>
            <person name="Li Z."/>
            <person name="Liang H."/>
            <person name="Lovelace S."/>
            <person name="Lu Z."/>
            <person name="Mansfield J.H."/>
            <person name="McCulloch K.J."/>
            <person name="Mathew T."/>
            <person name="Morton B."/>
            <person name="Muzny D.M."/>
            <person name="Neunemann D."/>
            <person name="Ongeri F."/>
            <person name="Pauchet Y."/>
            <person name="Pu L.L."/>
            <person name="Pyrousis I."/>
            <person name="Rao X.J."/>
            <person name="Redding A."/>
            <person name="Roesel C."/>
            <person name="Sanchez-Gracia A."/>
            <person name="Schaack S."/>
            <person name="Shukla A."/>
            <person name="Tetreau G."/>
            <person name="Wang Y."/>
            <person name="Xiong G.H."/>
            <person name="Traut W."/>
            <person name="Walsh T.K."/>
            <person name="Worley K.C."/>
            <person name="Wu D."/>
            <person name="Wu W."/>
            <person name="Wu Y.Q."/>
            <person name="Zhang X."/>
            <person name="Zou Z."/>
            <person name="Zucker H."/>
            <person name="Briscoe A.D."/>
            <person name="Burmester T."/>
            <person name="Clem R.J."/>
            <person name="Feyereisen R."/>
            <person name="Grimmelikhuijzen C.J.P."/>
            <person name="Hamodrakas S.J."/>
            <person name="Hansson B.S."/>
            <person name="Huguet E."/>
            <person name="Jermiin L.S."/>
            <person name="Lan Q."/>
            <person name="Lehman H.K."/>
            <person name="Lorenzen M."/>
            <person name="Merzendorfer H."/>
            <person name="Michalopoulos I."/>
            <person name="Morton D.B."/>
            <person name="Muthukrishnan S."/>
            <person name="Oakeshott J.G."/>
            <person name="Palmer W."/>
            <person name="Park Y."/>
            <person name="Passarelli A.L."/>
            <person name="Rozas J."/>
            <person name="Schwartz L.M."/>
            <person name="Smith W."/>
            <person name="Southgate A."/>
            <person name="Vilcinskas A."/>
            <person name="Vogt R."/>
            <person name="Wang P."/>
            <person name="Werren J."/>
            <person name="Yu X.Q."/>
            <person name="Zhou J.J."/>
            <person name="Brown S.J."/>
            <person name="Scherer S.E."/>
            <person name="Richards S."/>
            <person name="Blissard G.W."/>
        </authorList>
    </citation>
    <scope>NUCLEOTIDE SEQUENCE</scope>
</reference>
<reference evidence="3" key="2">
    <citation type="submission" date="2020-12" db="EMBL/GenBank/DDBJ databases">
        <authorList>
            <person name="Kanost M."/>
        </authorList>
    </citation>
    <scope>NUCLEOTIDE SEQUENCE</scope>
</reference>
<name>A0A922CMN5_MANSE</name>
<dbReference type="EMBL" id="JH668410">
    <property type="protein sequence ID" value="KAG6451549.1"/>
    <property type="molecule type" value="Genomic_DNA"/>
</dbReference>
<feature type="compositionally biased region" description="Low complexity" evidence="1">
    <location>
        <begin position="281"/>
        <end position="298"/>
    </location>
</feature>
<dbReference type="OrthoDB" id="7486254at2759"/>
<feature type="region of interest" description="Disordered" evidence="1">
    <location>
        <begin position="86"/>
        <end position="310"/>
    </location>
</feature>
<feature type="compositionally biased region" description="Basic and acidic residues" evidence="1">
    <location>
        <begin position="220"/>
        <end position="240"/>
    </location>
</feature>
<protein>
    <submittedName>
        <fullName evidence="3">Uncharacterized protein</fullName>
    </submittedName>
</protein>
<keyword evidence="4" id="KW-1185">Reference proteome</keyword>
<feature type="compositionally biased region" description="Low complexity" evidence="1">
    <location>
        <begin position="139"/>
        <end position="219"/>
    </location>
</feature>
<evidence type="ECO:0000256" key="1">
    <source>
        <dbReference type="SAM" id="MobiDB-lite"/>
    </source>
</evidence>
<gene>
    <name evidence="3" type="ORF">O3G_MSEX007250</name>
</gene>
<keyword evidence="2" id="KW-0732">Signal</keyword>
<evidence type="ECO:0000256" key="2">
    <source>
        <dbReference type="SAM" id="SignalP"/>
    </source>
</evidence>
<feature type="compositionally biased region" description="Polar residues" evidence="1">
    <location>
        <begin position="257"/>
        <end position="280"/>
    </location>
</feature>
<evidence type="ECO:0000313" key="4">
    <source>
        <dbReference type="Proteomes" id="UP000791440"/>
    </source>
</evidence>
<dbReference type="AlphaFoldDB" id="A0A922CMN5"/>
<feature type="compositionally biased region" description="Basic and acidic residues" evidence="1">
    <location>
        <begin position="126"/>
        <end position="138"/>
    </location>
</feature>
<dbReference type="Proteomes" id="UP000791440">
    <property type="component" value="Unassembled WGS sequence"/>
</dbReference>
<feature type="chain" id="PRO_5037479744" evidence="2">
    <location>
        <begin position="17"/>
        <end position="549"/>
    </location>
</feature>
<accession>A0A922CMN5</accession>
<evidence type="ECO:0000313" key="3">
    <source>
        <dbReference type="EMBL" id="KAG6451549.1"/>
    </source>
</evidence>
<organism evidence="3 4">
    <name type="scientific">Manduca sexta</name>
    <name type="common">Tobacco hawkmoth</name>
    <name type="synonym">Tobacco hornworm</name>
    <dbReference type="NCBI Taxonomy" id="7130"/>
    <lineage>
        <taxon>Eukaryota</taxon>
        <taxon>Metazoa</taxon>
        <taxon>Ecdysozoa</taxon>
        <taxon>Arthropoda</taxon>
        <taxon>Hexapoda</taxon>
        <taxon>Insecta</taxon>
        <taxon>Pterygota</taxon>
        <taxon>Neoptera</taxon>
        <taxon>Endopterygota</taxon>
        <taxon>Lepidoptera</taxon>
        <taxon>Glossata</taxon>
        <taxon>Ditrysia</taxon>
        <taxon>Bombycoidea</taxon>
        <taxon>Sphingidae</taxon>
        <taxon>Sphinginae</taxon>
        <taxon>Sphingini</taxon>
        <taxon>Manduca</taxon>
    </lineage>
</organism>
<sequence length="549" mass="61144">MWWVVCVVSLVTVGAGAQFYSHYSYEGPNLDNDYEDEAPLLSRRPDAVTRVRRFGSGDLRMLNPQEIYDVKGAIKRLLSGRMVDITPTRRSSKQSTNRSKNEKQHTGARLMPTRSRPTRAPIMEDDWFRERAILREDTTTTTTSDEITATTMTPTRSSLTTAPEEPTTPTTATHAETTPPPTTNEVTTDLLPTTTPTTSIETTTLAKTLTTESDAPGETHATESTHTTETDLPGKTHTTESETTAKSLTADEDAATKTLNESTHASTKTPHTYSKTTVAGESTSRRLTTTTSMSTSETPEPETTETSGPKFDIEALLAIVANMTYDYDTNLTQQLNETLQRFSIPTCEIPTTTTTVSTTETTTEVWYNTTIVSKCFVCGMDTHGIPRNTYCADAFATDFLPLVPIDPRAKGHISRFRKYCRYLDVNNYQRNRSDPRALLGRWTGGCAVRWVDLSGVYTQRTCRNRFRPTTGRHYGSKRMAKLELALANVDDGCVTSPMATLVPLSRGISLYARFHACVCTGNWCNRAVVEQQWTAWLWLLLVIMVEVVR</sequence>
<comment type="caution">
    <text evidence="3">The sequence shown here is derived from an EMBL/GenBank/DDBJ whole genome shotgun (WGS) entry which is preliminary data.</text>
</comment>
<proteinExistence type="predicted"/>